<dbReference type="RefSeq" id="XP_065329521.1">
    <property type="nucleotide sequence ID" value="XM_065473449.1"/>
</dbReference>
<accession>A0AAX4JBY3</accession>
<dbReference type="GeneID" id="90541188"/>
<dbReference type="Proteomes" id="UP001334084">
    <property type="component" value="Chromosome 4"/>
</dbReference>
<dbReference type="EMBL" id="CP142729">
    <property type="protein sequence ID" value="WUR03376.1"/>
    <property type="molecule type" value="Genomic_DNA"/>
</dbReference>
<sequence length="402" mass="46951">MTEILKNKESGLNIICAHLLLSKGILTQYGYDILMGIEDISLNEAVISHIVDIAHENDQLTNGLHFYLIKKCLLIEAERFINENNVDDDVVYKTIKDISKIAELKNAANTFGLDTRKGVINFSKIIQDAILTHLDRIRNYKNTILNHKIKISTMFTGIFDINGDGHEQHEHKKNEIIQCLGLEKNEVAKNTKVIILKLSENTIIDDVYRERRKQKEKNFQKLIKIFYNSLVYEKMDQVIEKAHNIGNIDLLEKEKRTDIEDQLINEGMQIIESSFDNQFLIKGNPRLEKNLIESKIFFVMNIDEESVFEFKIKKEESFKKNISLIIKNKTIERGKSKLPKAYKNLFNSIFEEDTMKKENNEKHLENIKAVLEKQELKNHLNKEFGEELHNDLVKVLEMYEKK</sequence>
<proteinExistence type="predicted"/>
<evidence type="ECO:0000313" key="1">
    <source>
        <dbReference type="EMBL" id="WUR03376.1"/>
    </source>
</evidence>
<gene>
    <name evidence="1" type="ORF">VNE69_04198</name>
</gene>
<reference evidence="1" key="1">
    <citation type="journal article" date="2024" name="BMC Genomics">
        <title>Functional annotation of a divergent genome using sequence and structure-based similarity.</title>
        <authorList>
            <person name="Svedberg D."/>
            <person name="Winiger R.R."/>
            <person name="Berg A."/>
            <person name="Sharma H."/>
            <person name="Tellgren-Roth C."/>
            <person name="Debrunner-Vossbrinck B.A."/>
            <person name="Vossbrinck C.R."/>
            <person name="Barandun J."/>
        </authorList>
    </citation>
    <scope>NUCLEOTIDE SEQUENCE</scope>
    <source>
        <strain evidence="1">Illinois isolate</strain>
    </source>
</reference>
<evidence type="ECO:0000313" key="2">
    <source>
        <dbReference type="Proteomes" id="UP001334084"/>
    </source>
</evidence>
<protein>
    <submittedName>
        <fullName evidence="1">Uncharacterized protein</fullName>
    </submittedName>
</protein>
<dbReference type="KEGG" id="vnx:VNE69_04198"/>
<name>A0AAX4JBY3_9MICR</name>
<dbReference type="AlphaFoldDB" id="A0AAX4JBY3"/>
<organism evidence="1 2">
    <name type="scientific">Vairimorpha necatrix</name>
    <dbReference type="NCBI Taxonomy" id="6039"/>
    <lineage>
        <taxon>Eukaryota</taxon>
        <taxon>Fungi</taxon>
        <taxon>Fungi incertae sedis</taxon>
        <taxon>Microsporidia</taxon>
        <taxon>Nosematidae</taxon>
        <taxon>Vairimorpha</taxon>
    </lineage>
</organism>
<keyword evidence="2" id="KW-1185">Reference proteome</keyword>